<sequence>MKTVALELQQIVNLFADRLTHIPDAEFSAKPLPHKWSKKEVLGHLIDSGHNNLRRFICGQYESIPPQILYDQNFWVAVNNYQASKKEDVIILWKLMNERICGVLLSMPEDKYTLECNTGRDIAELHSLEWLAVDYVRHLKHHLNQIIPGSF</sequence>
<dbReference type="InterPro" id="IPR024775">
    <property type="entry name" value="DinB-like"/>
</dbReference>
<dbReference type="Proteomes" id="UP000190961">
    <property type="component" value="Unassembled WGS sequence"/>
</dbReference>
<dbReference type="InterPro" id="IPR034660">
    <property type="entry name" value="DinB/YfiT-like"/>
</dbReference>
<protein>
    <submittedName>
        <fullName evidence="2">DinB superfamily protein</fullName>
    </submittedName>
</protein>
<dbReference type="AlphaFoldDB" id="A0A1T5MKF6"/>
<evidence type="ECO:0000313" key="2">
    <source>
        <dbReference type="EMBL" id="SKC88686.1"/>
    </source>
</evidence>
<dbReference type="EMBL" id="FUZU01000005">
    <property type="protein sequence ID" value="SKC88686.1"/>
    <property type="molecule type" value="Genomic_DNA"/>
</dbReference>
<organism evidence="2 3">
    <name type="scientific">Ohtaekwangia koreensis</name>
    <dbReference type="NCBI Taxonomy" id="688867"/>
    <lineage>
        <taxon>Bacteria</taxon>
        <taxon>Pseudomonadati</taxon>
        <taxon>Bacteroidota</taxon>
        <taxon>Cytophagia</taxon>
        <taxon>Cytophagales</taxon>
        <taxon>Fulvivirgaceae</taxon>
        <taxon>Ohtaekwangia</taxon>
    </lineage>
</organism>
<dbReference type="SUPFAM" id="SSF109854">
    <property type="entry name" value="DinB/YfiT-like putative metalloenzymes"/>
    <property type="match status" value="1"/>
</dbReference>
<evidence type="ECO:0000259" key="1">
    <source>
        <dbReference type="Pfam" id="PF12867"/>
    </source>
</evidence>
<dbReference type="Gene3D" id="1.20.120.450">
    <property type="entry name" value="dinb family like domain"/>
    <property type="match status" value="1"/>
</dbReference>
<evidence type="ECO:0000313" key="3">
    <source>
        <dbReference type="Proteomes" id="UP000190961"/>
    </source>
</evidence>
<gene>
    <name evidence="2" type="ORF">SAMN05660236_5656</name>
</gene>
<keyword evidence="3" id="KW-1185">Reference proteome</keyword>
<dbReference type="STRING" id="688867.SAMN05660236_5656"/>
<dbReference type="RefSeq" id="WP_079690152.1">
    <property type="nucleotide sequence ID" value="NZ_FUZU01000005.1"/>
</dbReference>
<feature type="domain" description="DinB-like" evidence="1">
    <location>
        <begin position="12"/>
        <end position="146"/>
    </location>
</feature>
<name>A0A1T5MKF6_9BACT</name>
<accession>A0A1T5MKF6</accession>
<dbReference type="Pfam" id="PF12867">
    <property type="entry name" value="DinB_2"/>
    <property type="match status" value="1"/>
</dbReference>
<reference evidence="2 3" key="1">
    <citation type="submission" date="2017-02" db="EMBL/GenBank/DDBJ databases">
        <authorList>
            <person name="Peterson S.W."/>
        </authorList>
    </citation>
    <scope>NUCLEOTIDE SEQUENCE [LARGE SCALE GENOMIC DNA]</scope>
    <source>
        <strain evidence="2 3">DSM 25262</strain>
    </source>
</reference>
<proteinExistence type="predicted"/>
<dbReference type="OrthoDB" id="9793216at2"/>